<dbReference type="AlphaFoldDB" id="A0A656JTQ6"/>
<name>A0A656JTQ6_PSESF</name>
<organism evidence="2 3">
    <name type="scientific">Pseudomonas syringae pv. actinidiae ICMP 19096</name>
    <dbReference type="NCBI Taxonomy" id="1194405"/>
    <lineage>
        <taxon>Bacteria</taxon>
        <taxon>Pseudomonadati</taxon>
        <taxon>Pseudomonadota</taxon>
        <taxon>Gammaproteobacteria</taxon>
        <taxon>Pseudomonadales</taxon>
        <taxon>Pseudomonadaceae</taxon>
        <taxon>Pseudomonas</taxon>
        <taxon>Pseudomonas syringae</taxon>
    </lineage>
</organism>
<accession>A0A656JTQ6</accession>
<evidence type="ECO:0000313" key="3">
    <source>
        <dbReference type="Proteomes" id="UP000018849"/>
    </source>
</evidence>
<comment type="caution">
    <text evidence="2">The sequence shown here is derived from an EMBL/GenBank/DDBJ whole genome shotgun (WGS) entry which is preliminary data.</text>
</comment>
<sequence>SQRLAFDALRKHYPPRREIEGLKVHLEGESDALTQLIRALGAVRV</sequence>
<evidence type="ECO:0000259" key="1">
    <source>
        <dbReference type="Pfam" id="PF11890"/>
    </source>
</evidence>
<reference evidence="2 3" key="1">
    <citation type="journal article" date="2013" name="PLoS Pathog.">
        <title>Genomic analysis of the Kiwifruit pathogen Pseudomonas syringae pv. actinidiae provides insight into the origins of an emergent plant disease.</title>
        <authorList>
            <person name="McCann H.C."/>
            <person name="Rikkerink E.H."/>
            <person name="Bertels F."/>
            <person name="Fiers M."/>
            <person name="Lu A."/>
            <person name="Rees-George J."/>
            <person name="Andersen M.T."/>
            <person name="Gleave A.P."/>
            <person name="Haubold B."/>
            <person name="Wohlers M.W."/>
            <person name="Guttman D.S."/>
            <person name="Wang P.W."/>
            <person name="Straub C."/>
            <person name="Vanneste J.L."/>
            <person name="Rainey P.B."/>
            <person name="Templeton M.D."/>
        </authorList>
    </citation>
    <scope>NUCLEOTIDE SEQUENCE [LARGE SCALE GENOMIC DNA]</scope>
    <source>
        <strain evidence="2 3">ICMP 19096</strain>
    </source>
</reference>
<dbReference type="InterPro" id="IPR024531">
    <property type="entry name" value="Erythronate-4-P_DHase_dimer"/>
</dbReference>
<dbReference type="GO" id="GO:0046983">
    <property type="term" value="F:protein dimerization activity"/>
    <property type="evidence" value="ECO:0007669"/>
    <property type="project" value="InterPro"/>
</dbReference>
<dbReference type="EMBL" id="AOKF01002231">
    <property type="protein sequence ID" value="EPN52917.1"/>
    <property type="molecule type" value="Genomic_DNA"/>
</dbReference>
<gene>
    <name evidence="2" type="ORF">A245_25978</name>
</gene>
<feature type="non-terminal residue" evidence="2">
    <location>
        <position position="1"/>
    </location>
</feature>
<proteinExistence type="predicted"/>
<dbReference type="InterPro" id="IPR038251">
    <property type="entry name" value="PdxB_dimer_sf"/>
</dbReference>
<dbReference type="Gene3D" id="3.30.1370.170">
    <property type="match status" value="1"/>
</dbReference>
<feature type="domain" description="Erythronate-4-phosphate dehydrogenase dimerisation" evidence="1">
    <location>
        <begin position="3"/>
        <end position="41"/>
    </location>
</feature>
<dbReference type="Proteomes" id="UP000018849">
    <property type="component" value="Unassembled WGS sequence"/>
</dbReference>
<protein>
    <submittedName>
        <fullName evidence="2">Erythronate-4-phosphate dehydrogenase</fullName>
    </submittedName>
</protein>
<dbReference type="Pfam" id="PF11890">
    <property type="entry name" value="DUF3410"/>
    <property type="match status" value="1"/>
</dbReference>
<evidence type="ECO:0000313" key="2">
    <source>
        <dbReference type="EMBL" id="EPN52917.1"/>
    </source>
</evidence>